<comment type="caution">
    <text evidence="1">The sequence shown here is derived from an EMBL/GenBank/DDBJ whole genome shotgun (WGS) entry which is preliminary data.</text>
</comment>
<keyword evidence="2" id="KW-1185">Reference proteome</keyword>
<reference evidence="1" key="2">
    <citation type="submission" date="2020-11" db="EMBL/GenBank/DDBJ databases">
        <authorList>
            <person name="McCartney M.A."/>
            <person name="Auch B."/>
            <person name="Kono T."/>
            <person name="Mallez S."/>
            <person name="Becker A."/>
            <person name="Gohl D.M."/>
            <person name="Silverstein K.A.T."/>
            <person name="Koren S."/>
            <person name="Bechman K.B."/>
            <person name="Herman A."/>
            <person name="Abrahante J.E."/>
            <person name="Garbe J."/>
        </authorList>
    </citation>
    <scope>NUCLEOTIDE SEQUENCE</scope>
    <source>
        <strain evidence="1">Duluth1</strain>
        <tissue evidence="1">Whole animal</tissue>
    </source>
</reference>
<reference evidence="1" key="1">
    <citation type="journal article" date="2019" name="bioRxiv">
        <title>The Genome of the Zebra Mussel, Dreissena polymorpha: A Resource for Invasive Species Research.</title>
        <authorList>
            <person name="McCartney M.A."/>
            <person name="Auch B."/>
            <person name="Kono T."/>
            <person name="Mallez S."/>
            <person name="Zhang Y."/>
            <person name="Obille A."/>
            <person name="Becker A."/>
            <person name="Abrahante J.E."/>
            <person name="Garbe J."/>
            <person name="Badalamenti J.P."/>
            <person name="Herman A."/>
            <person name="Mangelson H."/>
            <person name="Liachko I."/>
            <person name="Sullivan S."/>
            <person name="Sone E.D."/>
            <person name="Koren S."/>
            <person name="Silverstein K.A.T."/>
            <person name="Beckman K.B."/>
            <person name="Gohl D.M."/>
        </authorList>
    </citation>
    <scope>NUCLEOTIDE SEQUENCE</scope>
    <source>
        <strain evidence="1">Duluth1</strain>
        <tissue evidence="1">Whole animal</tissue>
    </source>
</reference>
<accession>A0A9D4ICE9</accession>
<evidence type="ECO:0000313" key="2">
    <source>
        <dbReference type="Proteomes" id="UP000828390"/>
    </source>
</evidence>
<proteinExistence type="predicted"/>
<dbReference type="Proteomes" id="UP000828390">
    <property type="component" value="Unassembled WGS sequence"/>
</dbReference>
<protein>
    <submittedName>
        <fullName evidence="1">Uncharacterized protein</fullName>
    </submittedName>
</protein>
<organism evidence="1 2">
    <name type="scientific">Dreissena polymorpha</name>
    <name type="common">Zebra mussel</name>
    <name type="synonym">Mytilus polymorpha</name>
    <dbReference type="NCBI Taxonomy" id="45954"/>
    <lineage>
        <taxon>Eukaryota</taxon>
        <taxon>Metazoa</taxon>
        <taxon>Spiralia</taxon>
        <taxon>Lophotrochozoa</taxon>
        <taxon>Mollusca</taxon>
        <taxon>Bivalvia</taxon>
        <taxon>Autobranchia</taxon>
        <taxon>Heteroconchia</taxon>
        <taxon>Euheterodonta</taxon>
        <taxon>Imparidentia</taxon>
        <taxon>Neoheterodontei</taxon>
        <taxon>Myida</taxon>
        <taxon>Dreissenoidea</taxon>
        <taxon>Dreissenidae</taxon>
        <taxon>Dreissena</taxon>
    </lineage>
</organism>
<sequence>MALMGRTQIGMKATGTTVTIPNNPKGKLMYYLSCIKNVLQMDDEIADMNRLTRYNQYYNLSDSDTDLLIVLGLALSPDVLMNKCIFQSDAMCGDSSNEFYEIEAVRSNLLVAGSVMIGGRSRRVSKIMTFKMSWLKNNWAEPIKQLVEEQERRRAASAARRRREESSGCTVM</sequence>
<dbReference type="AlphaFoldDB" id="A0A9D4ICE9"/>
<dbReference type="EMBL" id="JAIWYP010000009">
    <property type="protein sequence ID" value="KAH3770166.1"/>
    <property type="molecule type" value="Genomic_DNA"/>
</dbReference>
<evidence type="ECO:0000313" key="1">
    <source>
        <dbReference type="EMBL" id="KAH3770166.1"/>
    </source>
</evidence>
<gene>
    <name evidence="1" type="ORF">DPMN_171449</name>
</gene>
<name>A0A9D4ICE9_DREPO</name>